<gene>
    <name evidence="2" type="ORF">D7V32_02730</name>
</gene>
<sequence>MSEKSPAQSIGATGIDPERREGLKMTEKPPTQSIGVSSIEAGKMGEIGGASFVHNWRRLSEAPKFQTYAYEQCKQPYDQVEQWIEPFIINAIQAGSEQALFDSYVQWHDKQGYWKNEDPYGNIIDSKPPIEVEHV</sequence>
<feature type="compositionally biased region" description="Polar residues" evidence="1">
    <location>
        <begin position="1"/>
        <end position="11"/>
    </location>
</feature>
<protein>
    <submittedName>
        <fullName evidence="2">Uncharacterized protein</fullName>
    </submittedName>
</protein>
<dbReference type="RefSeq" id="WP_120401391.1">
    <property type="nucleotide sequence ID" value="NZ_RAXV01000003.1"/>
</dbReference>
<accession>A0A3A8EZ61</accession>
<proteinExistence type="predicted"/>
<dbReference type="Proteomes" id="UP000282388">
    <property type="component" value="Unassembled WGS sequence"/>
</dbReference>
<evidence type="ECO:0000313" key="3">
    <source>
        <dbReference type="Proteomes" id="UP000282388"/>
    </source>
</evidence>
<dbReference type="OrthoDB" id="6694654at2"/>
<dbReference type="EMBL" id="RAXV01000003">
    <property type="protein sequence ID" value="RKG33733.1"/>
    <property type="molecule type" value="Genomic_DNA"/>
</dbReference>
<comment type="caution">
    <text evidence="2">The sequence shown here is derived from an EMBL/GenBank/DDBJ whole genome shotgun (WGS) entry which is preliminary data.</text>
</comment>
<evidence type="ECO:0000256" key="1">
    <source>
        <dbReference type="SAM" id="MobiDB-lite"/>
    </source>
</evidence>
<organism evidence="2 3">
    <name type="scientific">Acinetobacter tianfuensis</name>
    <dbReference type="NCBI Taxonomy" id="2419603"/>
    <lineage>
        <taxon>Bacteria</taxon>
        <taxon>Pseudomonadati</taxon>
        <taxon>Pseudomonadota</taxon>
        <taxon>Gammaproteobacteria</taxon>
        <taxon>Moraxellales</taxon>
        <taxon>Moraxellaceae</taxon>
        <taxon>Acinetobacter</taxon>
    </lineage>
</organism>
<evidence type="ECO:0000313" key="2">
    <source>
        <dbReference type="EMBL" id="RKG33733.1"/>
    </source>
</evidence>
<reference evidence="2 3" key="1">
    <citation type="submission" date="2018-09" db="EMBL/GenBank/DDBJ databases">
        <title>The draft genome of Acinetobacter spp. strains.</title>
        <authorList>
            <person name="Qin J."/>
            <person name="Feng Y."/>
            <person name="Zong Z."/>
        </authorList>
    </citation>
    <scope>NUCLEOTIDE SEQUENCE [LARGE SCALE GENOMIC DNA]</scope>
    <source>
        <strain evidence="2 3">WCHAc060012</strain>
    </source>
</reference>
<feature type="region of interest" description="Disordered" evidence="1">
    <location>
        <begin position="1"/>
        <end position="33"/>
    </location>
</feature>
<name>A0A3A8EZ61_9GAMM</name>
<keyword evidence="3" id="KW-1185">Reference proteome</keyword>
<dbReference type="AlphaFoldDB" id="A0A3A8EZ61"/>
<feature type="compositionally biased region" description="Basic and acidic residues" evidence="1">
    <location>
        <begin position="16"/>
        <end position="27"/>
    </location>
</feature>